<dbReference type="InterPro" id="IPR013785">
    <property type="entry name" value="Aldolase_TIM"/>
</dbReference>
<comment type="catalytic activity">
    <reaction evidence="9">
        <text>2 5-aminolevulinate = porphobilinogen + 2 H2O + H(+)</text>
        <dbReference type="Rhea" id="RHEA:24064"/>
        <dbReference type="ChEBI" id="CHEBI:15377"/>
        <dbReference type="ChEBI" id="CHEBI:15378"/>
        <dbReference type="ChEBI" id="CHEBI:58126"/>
        <dbReference type="ChEBI" id="CHEBI:356416"/>
        <dbReference type="EC" id="4.2.1.24"/>
    </reaction>
</comment>
<evidence type="ECO:0000256" key="5">
    <source>
        <dbReference type="ARBA" id="ARBA00023133"/>
    </source>
</evidence>
<dbReference type="Pfam" id="PF00490">
    <property type="entry name" value="ALAD"/>
    <property type="match status" value="1"/>
</dbReference>
<keyword evidence="11" id="KW-1185">Reference proteome</keyword>
<comment type="pathway">
    <text evidence="1">Porphyrin-containing compound metabolism; protoporphyrin-IX biosynthesis; coproporphyrinogen-III from 5-aminolevulinate: step 1/4.</text>
</comment>
<keyword evidence="6" id="KW-0456">Lyase</keyword>
<name>A0ABX1DI48_9FLAO</name>
<evidence type="ECO:0000256" key="3">
    <source>
        <dbReference type="ARBA" id="ARBA00012053"/>
    </source>
</evidence>
<dbReference type="InterPro" id="IPR001731">
    <property type="entry name" value="ALAD"/>
</dbReference>
<evidence type="ECO:0000256" key="8">
    <source>
        <dbReference type="ARBA" id="ARBA00032837"/>
    </source>
</evidence>
<evidence type="ECO:0000256" key="9">
    <source>
        <dbReference type="ARBA" id="ARBA00047651"/>
    </source>
</evidence>
<evidence type="ECO:0000256" key="1">
    <source>
        <dbReference type="ARBA" id="ARBA00004694"/>
    </source>
</evidence>
<dbReference type="EC" id="4.2.1.24" evidence="3"/>
<keyword evidence="7" id="KW-0627">Porphyrin biosynthesis</keyword>
<evidence type="ECO:0000313" key="10">
    <source>
        <dbReference type="EMBL" id="NJX17419.1"/>
    </source>
</evidence>
<proteinExistence type="inferred from homology"/>
<evidence type="ECO:0000256" key="7">
    <source>
        <dbReference type="ARBA" id="ARBA00023244"/>
    </source>
</evidence>
<protein>
    <recommendedName>
        <fullName evidence="4">Delta-aminolevulinic acid dehydratase</fullName>
        <ecNumber evidence="3">4.2.1.24</ecNumber>
    </recommendedName>
    <alternativeName>
        <fullName evidence="8">Porphobilinogen synthase</fullName>
    </alternativeName>
</protein>
<evidence type="ECO:0000256" key="6">
    <source>
        <dbReference type="ARBA" id="ARBA00023239"/>
    </source>
</evidence>
<dbReference type="SUPFAM" id="SSF51569">
    <property type="entry name" value="Aldolase"/>
    <property type="match status" value="1"/>
</dbReference>
<accession>A0ABX1DI48</accession>
<evidence type="ECO:0000313" key="11">
    <source>
        <dbReference type="Proteomes" id="UP000760545"/>
    </source>
</evidence>
<gene>
    <name evidence="10" type="ORF">HC176_18270</name>
</gene>
<organism evidence="10 11">
    <name type="scientific">Tamlana crocina</name>
    <dbReference type="NCBI Taxonomy" id="393006"/>
    <lineage>
        <taxon>Bacteria</taxon>
        <taxon>Pseudomonadati</taxon>
        <taxon>Bacteroidota</taxon>
        <taxon>Flavobacteriia</taxon>
        <taxon>Flavobacteriales</taxon>
        <taxon>Flavobacteriaceae</taxon>
        <taxon>Tamlana</taxon>
    </lineage>
</organism>
<feature type="non-terminal residue" evidence="10">
    <location>
        <position position="55"/>
    </location>
</feature>
<sequence>MLIRNRRLRTNEAIRSLVRETIITPNDFIVPLFVVEGQNVKEEIASMPNYYRYSL</sequence>
<reference evidence="10 11" key="1">
    <citation type="submission" date="2020-03" db="EMBL/GenBank/DDBJ databases">
        <title>Tamlana sp. nov, isolated from XXX.</title>
        <authorList>
            <person name="Cao W.R."/>
        </authorList>
    </citation>
    <scope>NUCLEOTIDE SEQUENCE [LARGE SCALE GENOMIC DNA]</scope>
    <source>
        <strain evidence="10 11">HST1-43</strain>
    </source>
</reference>
<comment type="similarity">
    <text evidence="2">Belongs to the ALAD family.</text>
</comment>
<evidence type="ECO:0000256" key="2">
    <source>
        <dbReference type="ARBA" id="ARBA00008055"/>
    </source>
</evidence>
<dbReference type="Proteomes" id="UP000760545">
    <property type="component" value="Unassembled WGS sequence"/>
</dbReference>
<evidence type="ECO:0000256" key="4">
    <source>
        <dbReference type="ARBA" id="ARBA00020771"/>
    </source>
</evidence>
<comment type="caution">
    <text evidence="10">The sequence shown here is derived from an EMBL/GenBank/DDBJ whole genome shotgun (WGS) entry which is preliminary data.</text>
</comment>
<dbReference type="Gene3D" id="3.20.20.70">
    <property type="entry name" value="Aldolase class I"/>
    <property type="match status" value="1"/>
</dbReference>
<keyword evidence="5" id="KW-0350">Heme biosynthesis</keyword>
<dbReference type="EMBL" id="JAAVJS010000611">
    <property type="protein sequence ID" value="NJX17419.1"/>
    <property type="molecule type" value="Genomic_DNA"/>
</dbReference>